<dbReference type="InterPro" id="IPR005331">
    <property type="entry name" value="Sulfotransferase"/>
</dbReference>
<keyword evidence="10" id="KW-1185">Reference proteome</keyword>
<name>A0A8J4Z0Y0_CHIOP</name>
<keyword evidence="3" id="KW-0963">Cytoplasm</keyword>
<keyword evidence="7" id="KW-0539">Nucleus</keyword>
<dbReference type="Gene3D" id="1.25.40.10">
    <property type="entry name" value="Tetratricopeptide repeat domain"/>
    <property type="match status" value="1"/>
</dbReference>
<evidence type="ECO:0000256" key="1">
    <source>
        <dbReference type="ARBA" id="ARBA00004123"/>
    </source>
</evidence>
<dbReference type="SUPFAM" id="SSF82199">
    <property type="entry name" value="SET domain"/>
    <property type="match status" value="1"/>
</dbReference>
<protein>
    <submittedName>
        <fullName evidence="9">SET and MYND domain-containing protein 4</fullName>
    </submittedName>
</protein>
<gene>
    <name evidence="9" type="primary">Smyd4</name>
    <name evidence="9" type="ORF">GWK47_031383</name>
</gene>
<organism evidence="9 10">
    <name type="scientific">Chionoecetes opilio</name>
    <name type="common">Atlantic snow crab</name>
    <name type="synonym">Cancer opilio</name>
    <dbReference type="NCBI Taxonomy" id="41210"/>
    <lineage>
        <taxon>Eukaryota</taxon>
        <taxon>Metazoa</taxon>
        <taxon>Ecdysozoa</taxon>
        <taxon>Arthropoda</taxon>
        <taxon>Crustacea</taxon>
        <taxon>Multicrustacea</taxon>
        <taxon>Malacostraca</taxon>
        <taxon>Eumalacostraca</taxon>
        <taxon>Eucarida</taxon>
        <taxon>Decapoda</taxon>
        <taxon>Pleocyemata</taxon>
        <taxon>Brachyura</taxon>
        <taxon>Eubrachyura</taxon>
        <taxon>Majoidea</taxon>
        <taxon>Majidae</taxon>
        <taxon>Chionoecetes</taxon>
    </lineage>
</organism>
<dbReference type="GO" id="GO:0016020">
    <property type="term" value="C:membrane"/>
    <property type="evidence" value="ECO:0007669"/>
    <property type="project" value="InterPro"/>
</dbReference>
<evidence type="ECO:0000313" key="9">
    <source>
        <dbReference type="EMBL" id="KAG0728945.1"/>
    </source>
</evidence>
<dbReference type="PANTHER" id="PTHR46165">
    <property type="entry name" value="SET AND MYND DOMAIN-CONTAINING PROTEIN 4"/>
    <property type="match status" value="1"/>
</dbReference>
<dbReference type="Proteomes" id="UP000770661">
    <property type="component" value="Unassembled WGS sequence"/>
</dbReference>
<dbReference type="InterPro" id="IPR011990">
    <property type="entry name" value="TPR-like_helical_dom_sf"/>
</dbReference>
<dbReference type="Pfam" id="PF03567">
    <property type="entry name" value="Sulfotransfer_2"/>
    <property type="match status" value="1"/>
</dbReference>
<dbReference type="EMBL" id="JACEEZ010001645">
    <property type="protein sequence ID" value="KAG0728945.1"/>
    <property type="molecule type" value="Genomic_DNA"/>
</dbReference>
<sequence length="786" mass="88320">MEGPSFQDLFSNLINRLKDEGKVMSVSEHFSAARDVEDMFSFLWGLEAAHQALTPRPTKAQKSEAKAEKLRSEGNRCYQKKLLARALDLYNQSIIYAQHPQIIIEKQPNVTGNEREEDLIYECQSKGCRVSDNEQSHRSLALSYANRSAVLFELGQYEKCIGDIDRALLHGYPRILYSKLAERKAKCLLSLQRKNEAKCLIESSLKSLDDLALDEEKTKLSKGTLQLLLQNCQEVDEVDDVPPEFSETHTDTKIKLLFSFESPEPPQLARHNPSIPSLSSSVNLAFSPNQGRHLVANQDIKPGEVIAVEDAYSKVVLLESSLHTHCTDCLARCLTPLPCPDCSQSSKFFVDAAGASFTPSVGDIVLTGSTLFTHMMNLPCNAHSITELKVNINSYQESISTEIGCGAFGVLSLTNHSCNPTAARFSFGATVALRALSGCVSMRLRGVCLVSSLRRLAASSLMLLCCVLLLLHLTSTRRPAPKPPRGGMHHLAPDPANLLTTKPLHEDIKRRMAERLARVSRVCGDMPAPSDVATAAMDEATRLRTQVLEDHQLMMCVVFKAGSTTWNSIVAHLYNDTEILRTKDFYKLIEVLNPTKKRFLEVSRSPLYLRALMARHPLARLLSAYRDRIEDRTHVTRQARDYGPLILRHTRGLRYSKKDMYHINGTLRLVPTFREFASYLASQPPQEYDPHWRPVSLQCGLCHINYSALVLTETYNEDVGYVMRESGLDQRVNSMLLDKNNNMGKGDTHHLADYYATLEPPLLQKIIDIYWNDFRMFNYSTADVLG</sequence>
<dbReference type="GO" id="GO:0008146">
    <property type="term" value="F:sulfotransferase activity"/>
    <property type="evidence" value="ECO:0007669"/>
    <property type="project" value="InterPro"/>
</dbReference>
<comment type="subcellular location">
    <subcellularLocation>
        <location evidence="2">Cytoplasm</location>
    </subcellularLocation>
    <subcellularLocation>
        <location evidence="1">Nucleus</location>
    </subcellularLocation>
</comment>
<dbReference type="GO" id="GO:0008168">
    <property type="term" value="F:methyltransferase activity"/>
    <property type="evidence" value="ECO:0007669"/>
    <property type="project" value="UniProtKB-KW"/>
</dbReference>
<dbReference type="GO" id="GO:0005737">
    <property type="term" value="C:cytoplasm"/>
    <property type="evidence" value="ECO:0007669"/>
    <property type="project" value="UniProtKB-SubCell"/>
</dbReference>
<evidence type="ECO:0000256" key="6">
    <source>
        <dbReference type="ARBA" id="ARBA00022691"/>
    </source>
</evidence>
<evidence type="ECO:0000256" key="2">
    <source>
        <dbReference type="ARBA" id="ARBA00004496"/>
    </source>
</evidence>
<reference evidence="9" key="1">
    <citation type="submission" date="2020-07" db="EMBL/GenBank/DDBJ databases">
        <title>The High-quality genome of the commercially important snow crab, Chionoecetes opilio.</title>
        <authorList>
            <person name="Jeong J.-H."/>
            <person name="Ryu S."/>
        </authorList>
    </citation>
    <scope>NUCLEOTIDE SEQUENCE</scope>
    <source>
        <strain evidence="9">MADBK_172401_WGS</strain>
        <tissue evidence="9">Digestive gland</tissue>
    </source>
</reference>
<evidence type="ECO:0000256" key="4">
    <source>
        <dbReference type="ARBA" id="ARBA00022603"/>
    </source>
</evidence>
<dbReference type="Gene3D" id="2.170.270.10">
    <property type="entry name" value="SET domain"/>
    <property type="match status" value="1"/>
</dbReference>
<proteinExistence type="predicted"/>
<evidence type="ECO:0000313" key="10">
    <source>
        <dbReference type="Proteomes" id="UP000770661"/>
    </source>
</evidence>
<accession>A0A8J4Z0Y0</accession>
<evidence type="ECO:0000256" key="5">
    <source>
        <dbReference type="ARBA" id="ARBA00022679"/>
    </source>
</evidence>
<comment type="caution">
    <text evidence="9">The sequence shown here is derived from an EMBL/GenBank/DDBJ whole genome shotgun (WGS) entry which is preliminary data.</text>
</comment>
<dbReference type="OrthoDB" id="2019940at2759"/>
<dbReference type="PANTHER" id="PTHR46165:SF2">
    <property type="entry name" value="SET AND MYND DOMAIN-CONTAINING PROTEIN 4"/>
    <property type="match status" value="1"/>
</dbReference>
<keyword evidence="5" id="KW-0808">Transferase</keyword>
<dbReference type="InterPro" id="IPR044421">
    <property type="entry name" value="SMYD4_SET"/>
</dbReference>
<evidence type="ECO:0000256" key="8">
    <source>
        <dbReference type="ARBA" id="ARBA00048985"/>
    </source>
</evidence>
<dbReference type="GO" id="GO:0005634">
    <property type="term" value="C:nucleus"/>
    <property type="evidence" value="ECO:0007669"/>
    <property type="project" value="UniProtKB-SubCell"/>
</dbReference>
<dbReference type="CDD" id="cd10536">
    <property type="entry name" value="SET_SMYD4"/>
    <property type="match status" value="1"/>
</dbReference>
<comment type="catalytic activity">
    <reaction evidence="8">
        <text>L-lysyl-[protein] + S-adenosyl-L-methionine = N(6)-methyl-L-lysyl-[protein] + S-adenosyl-L-homocysteine + H(+)</text>
        <dbReference type="Rhea" id="RHEA:51736"/>
        <dbReference type="Rhea" id="RHEA-COMP:9752"/>
        <dbReference type="Rhea" id="RHEA-COMP:13053"/>
        <dbReference type="ChEBI" id="CHEBI:15378"/>
        <dbReference type="ChEBI" id="CHEBI:29969"/>
        <dbReference type="ChEBI" id="CHEBI:57856"/>
        <dbReference type="ChEBI" id="CHEBI:59789"/>
        <dbReference type="ChEBI" id="CHEBI:61929"/>
    </reaction>
</comment>
<keyword evidence="6" id="KW-0949">S-adenosyl-L-methionine</keyword>
<dbReference type="GO" id="GO:0032259">
    <property type="term" value="P:methylation"/>
    <property type="evidence" value="ECO:0007669"/>
    <property type="project" value="UniProtKB-KW"/>
</dbReference>
<dbReference type="AlphaFoldDB" id="A0A8J4Z0Y0"/>
<dbReference type="GO" id="GO:0042826">
    <property type="term" value="F:histone deacetylase binding"/>
    <property type="evidence" value="ECO:0007669"/>
    <property type="project" value="TreeGrafter"/>
</dbReference>
<evidence type="ECO:0000256" key="7">
    <source>
        <dbReference type="ARBA" id="ARBA00023242"/>
    </source>
</evidence>
<evidence type="ECO:0000256" key="3">
    <source>
        <dbReference type="ARBA" id="ARBA00022490"/>
    </source>
</evidence>
<keyword evidence="4" id="KW-0489">Methyltransferase</keyword>
<dbReference type="InterPro" id="IPR052097">
    <property type="entry name" value="SET-MYND_domain_protein"/>
</dbReference>
<dbReference type="InterPro" id="IPR046341">
    <property type="entry name" value="SET_dom_sf"/>
</dbReference>
<dbReference type="SUPFAM" id="SSF48452">
    <property type="entry name" value="TPR-like"/>
    <property type="match status" value="1"/>
</dbReference>